<evidence type="ECO:0000313" key="3">
    <source>
        <dbReference type="Proteomes" id="UP000663868"/>
    </source>
</evidence>
<feature type="non-terminal residue" evidence="2">
    <location>
        <position position="1"/>
    </location>
</feature>
<name>A0A820NJF2_9BILA</name>
<sequence length="115" mass="13081">LERNAFIQALSRFTFLMTTSQGMEIKAKNVECLKALISIARTDGNYLGEAWYDILKCISQLELAQLFGINDNKARLSGRNSHPHHHDNHNHSPLPTHNISTTFSLPFDNLFNTEK</sequence>
<comment type="caution">
    <text evidence="2">The sequence shown here is derived from an EMBL/GenBank/DDBJ whole genome shotgun (WGS) entry which is preliminary data.</text>
</comment>
<organism evidence="2 3">
    <name type="scientific">Adineta steineri</name>
    <dbReference type="NCBI Taxonomy" id="433720"/>
    <lineage>
        <taxon>Eukaryota</taxon>
        <taxon>Metazoa</taxon>
        <taxon>Spiralia</taxon>
        <taxon>Gnathifera</taxon>
        <taxon>Rotifera</taxon>
        <taxon>Eurotatoria</taxon>
        <taxon>Bdelloidea</taxon>
        <taxon>Adinetida</taxon>
        <taxon>Adinetidae</taxon>
        <taxon>Adineta</taxon>
    </lineage>
</organism>
<dbReference type="AlphaFoldDB" id="A0A820NJF2"/>
<gene>
    <name evidence="2" type="ORF">KXQ929_LOCUS50389</name>
</gene>
<protein>
    <submittedName>
        <fullName evidence="2">Uncharacterized protein</fullName>
    </submittedName>
</protein>
<dbReference type="EMBL" id="CAJOBB010023018">
    <property type="protein sequence ID" value="CAF4389739.1"/>
    <property type="molecule type" value="Genomic_DNA"/>
</dbReference>
<feature type="region of interest" description="Disordered" evidence="1">
    <location>
        <begin position="77"/>
        <end position="100"/>
    </location>
</feature>
<proteinExistence type="predicted"/>
<evidence type="ECO:0000313" key="2">
    <source>
        <dbReference type="EMBL" id="CAF4389739.1"/>
    </source>
</evidence>
<dbReference type="Proteomes" id="UP000663868">
    <property type="component" value="Unassembled WGS sequence"/>
</dbReference>
<feature type="non-terminal residue" evidence="2">
    <location>
        <position position="115"/>
    </location>
</feature>
<evidence type="ECO:0000256" key="1">
    <source>
        <dbReference type="SAM" id="MobiDB-lite"/>
    </source>
</evidence>
<reference evidence="2" key="1">
    <citation type="submission" date="2021-02" db="EMBL/GenBank/DDBJ databases">
        <authorList>
            <person name="Nowell W R."/>
        </authorList>
    </citation>
    <scope>NUCLEOTIDE SEQUENCE</scope>
</reference>
<accession>A0A820NJF2</accession>